<evidence type="ECO:0000313" key="2">
    <source>
        <dbReference type="EMBL" id="SCD19760.1"/>
    </source>
</evidence>
<dbReference type="SUPFAM" id="SSF49899">
    <property type="entry name" value="Concanavalin A-like lectins/glucanases"/>
    <property type="match status" value="1"/>
</dbReference>
<keyword evidence="3" id="KW-1185">Reference proteome</keyword>
<evidence type="ECO:0000313" key="3">
    <source>
        <dbReference type="Proteomes" id="UP000187464"/>
    </source>
</evidence>
<dbReference type="STRING" id="1642647.PSM36_0934"/>
<organism evidence="2 3">
    <name type="scientific">Proteiniphilum saccharofermentans</name>
    <dbReference type="NCBI Taxonomy" id="1642647"/>
    <lineage>
        <taxon>Bacteria</taxon>
        <taxon>Pseudomonadati</taxon>
        <taxon>Bacteroidota</taxon>
        <taxon>Bacteroidia</taxon>
        <taxon>Bacteroidales</taxon>
        <taxon>Dysgonomonadaceae</taxon>
        <taxon>Proteiniphilum</taxon>
    </lineage>
</organism>
<dbReference type="RefSeq" id="WP_076929268.1">
    <property type="nucleotide sequence ID" value="NZ_LT605205.1"/>
</dbReference>
<feature type="signal peptide" evidence="1">
    <location>
        <begin position="1"/>
        <end position="18"/>
    </location>
</feature>
<keyword evidence="2" id="KW-0430">Lectin</keyword>
<dbReference type="Pfam" id="PF15892">
    <property type="entry name" value="BNR_4"/>
    <property type="match status" value="1"/>
</dbReference>
<dbReference type="AlphaFoldDB" id="A0A1R3SXT9"/>
<reference evidence="3" key="1">
    <citation type="submission" date="2016-08" db="EMBL/GenBank/DDBJ databases">
        <authorList>
            <person name="Wibberg D."/>
        </authorList>
    </citation>
    <scope>NUCLEOTIDE SEQUENCE [LARGE SCALE GENOMIC DNA]</scope>
</reference>
<accession>A0A1R3SXT9</accession>
<keyword evidence="1" id="KW-0732">Signal</keyword>
<dbReference type="InterPro" id="IPR013320">
    <property type="entry name" value="ConA-like_dom_sf"/>
</dbReference>
<dbReference type="GO" id="GO:0004553">
    <property type="term" value="F:hydrolase activity, hydrolyzing O-glycosyl compounds"/>
    <property type="evidence" value="ECO:0007669"/>
    <property type="project" value="UniProtKB-ARBA"/>
</dbReference>
<sequence length="632" mass="71779">MNRIIIFLVVCFVASANAYIWATTQVDSQGIAVNTITGKGAWCWFADPRAVYYENQSGTIRSTYIGYIDVHGNIKATQIDHLTNKTSEVLIRSWFQPDDHNNPTFIVLPDERVMIFYSRHTDEPCFYYRISRKPGDISTLCKEIRLETADNTTYPSPFILSDDPDHIYLCWRGIGWHPTIARLTMPDKEDKVRFDWGPYQILQSQEGGRGVRPYAKYMSNGKDKIYLAYTTTHPDNQSVNYIYFNYIDINTYELKDIKGQKLAEVGSGILHNVEATADYRKSYPDAVAEDSPYRNWLWEISVTDEEKPVIAVVRISEDKSSHEYYHVRWTGTEWRKTFLSHAGGHFHQTPDLEKCYSGGMAIDKADPSIIYGSVPVEGKHGLVYELKKFTVTSEGTVAFTEQLTYDSPKNNIRPFVITNEGKNPQMVWMNGDYYDWIVSSARPGYPTAIHTNIHIPSGEINPDNGLLYQHPEDVVSPGDLKVIDIPKSDKFTIIATVAVDHDAYYGEILKTDAFAYGLKEGEQSKPYIKMGNSEIISSNILANSDAWKMQNRGTGGHWYAPVKPESFQLAITYEDGVLRTYIDGLIDQHAEIKELSLSEVVSGGFKGVIQNIRIYNRSLSQDEINMITIISP</sequence>
<dbReference type="Proteomes" id="UP000187464">
    <property type="component" value="Chromosome I"/>
</dbReference>
<dbReference type="GO" id="GO:0005975">
    <property type="term" value="P:carbohydrate metabolic process"/>
    <property type="evidence" value="ECO:0007669"/>
    <property type="project" value="UniProtKB-ARBA"/>
</dbReference>
<dbReference type="EMBL" id="LT605205">
    <property type="protein sequence ID" value="SCD19760.1"/>
    <property type="molecule type" value="Genomic_DNA"/>
</dbReference>
<dbReference type="Gene3D" id="2.60.120.200">
    <property type="match status" value="1"/>
</dbReference>
<dbReference type="KEGG" id="psac:PSM36_0934"/>
<proteinExistence type="predicted"/>
<feature type="chain" id="PRO_5010316419" evidence="1">
    <location>
        <begin position="19"/>
        <end position="632"/>
    </location>
</feature>
<protein>
    <submittedName>
        <fullName evidence="2">Concanavalin A-like lectin/glucanases superfamily</fullName>
    </submittedName>
</protein>
<dbReference type="GO" id="GO:0030246">
    <property type="term" value="F:carbohydrate binding"/>
    <property type="evidence" value="ECO:0007669"/>
    <property type="project" value="UniProtKB-KW"/>
</dbReference>
<name>A0A1R3SXT9_9BACT</name>
<evidence type="ECO:0000256" key="1">
    <source>
        <dbReference type="SAM" id="SignalP"/>
    </source>
</evidence>
<gene>
    <name evidence="2" type="ORF">PSM36_0934</name>
</gene>